<evidence type="ECO:0000256" key="17">
    <source>
        <dbReference type="ARBA" id="ARBA00048623"/>
    </source>
</evidence>
<comment type="catalytic activity">
    <reaction evidence="17 19">
        <text>alpha-ribazole + adenosylcob(III)inamide-GDP = adenosylcob(III)alamin + GMP + H(+)</text>
        <dbReference type="Rhea" id="RHEA:16049"/>
        <dbReference type="ChEBI" id="CHEBI:10329"/>
        <dbReference type="ChEBI" id="CHEBI:15378"/>
        <dbReference type="ChEBI" id="CHEBI:18408"/>
        <dbReference type="ChEBI" id="CHEBI:58115"/>
        <dbReference type="ChEBI" id="CHEBI:60487"/>
        <dbReference type="EC" id="2.7.8.26"/>
    </reaction>
</comment>
<comment type="pathway">
    <text evidence="3 19">Cofactor biosynthesis; adenosylcobalamin biosynthesis; adenosylcobalamin from cob(II)yrinate a,c-diamide: step 7/7.</text>
</comment>
<sequence>MSILKSCIIAFGMYSKIPMPGVEWSEKNMRYSICFFPLVGAVLGLLIFGFYTVCGLAGFGRAFLGAGVLTLSVLVTGGIHLDGYMDTMDALHSYQPKERKLEILKDSHIGAFAVLMLIPYVLLTYGALTELQDQRAWILYGCSFVWSRTLSGLSVVWFRGARKDGLLYSFSSTAHKRVVRLVLLLVLAVTAAVMAAVQPVLGGGMCVAGGLCFAYYRYKAYKEFGGVTGDLAGWFLACAELSMLLVLVVLQRFI</sequence>
<dbReference type="RefSeq" id="WP_238721336.1">
    <property type="nucleotide sequence ID" value="NZ_JAHQCW010000010.1"/>
</dbReference>
<feature type="transmembrane region" description="Helical" evidence="19">
    <location>
        <begin position="106"/>
        <end position="125"/>
    </location>
</feature>
<dbReference type="GO" id="GO:0008818">
    <property type="term" value="F:cobalamin 5'-phosphate synthase activity"/>
    <property type="evidence" value="ECO:0007669"/>
    <property type="project" value="UniProtKB-UniRule"/>
</dbReference>
<comment type="similarity">
    <text evidence="4 19">Belongs to the CobS family.</text>
</comment>
<evidence type="ECO:0000256" key="7">
    <source>
        <dbReference type="ARBA" id="ARBA00022475"/>
    </source>
</evidence>
<dbReference type="EMBL" id="JAHQCW010000010">
    <property type="protein sequence ID" value="MBU9736494.1"/>
    <property type="molecule type" value="Genomic_DNA"/>
</dbReference>
<evidence type="ECO:0000256" key="6">
    <source>
        <dbReference type="ARBA" id="ARBA00015850"/>
    </source>
</evidence>
<feature type="transmembrane region" description="Helical" evidence="19">
    <location>
        <begin position="33"/>
        <end position="51"/>
    </location>
</feature>
<dbReference type="HAMAP" id="MF_00719">
    <property type="entry name" value="CobS"/>
    <property type="match status" value="1"/>
</dbReference>
<keyword evidence="7 19" id="KW-1003">Cell membrane</keyword>
<dbReference type="Proteomes" id="UP000712157">
    <property type="component" value="Unassembled WGS sequence"/>
</dbReference>
<keyword evidence="13 19" id="KW-0472">Membrane</keyword>
<keyword evidence="10 19" id="KW-0812">Transmembrane</keyword>
<evidence type="ECO:0000256" key="18">
    <source>
        <dbReference type="ARBA" id="ARBA00049504"/>
    </source>
</evidence>
<evidence type="ECO:0000256" key="15">
    <source>
        <dbReference type="ARBA" id="ARBA00032605"/>
    </source>
</evidence>
<dbReference type="PANTHER" id="PTHR34148">
    <property type="entry name" value="ADENOSYLCOBINAMIDE-GDP RIBAZOLETRANSFERASE"/>
    <property type="match status" value="1"/>
</dbReference>
<gene>
    <name evidence="19" type="primary">cobS</name>
    <name evidence="20" type="ORF">KTH89_08090</name>
</gene>
<dbReference type="EC" id="2.7.8.26" evidence="5 19"/>
<protein>
    <recommendedName>
        <fullName evidence="6 19">Adenosylcobinamide-GDP ribazoletransferase</fullName>
        <ecNumber evidence="5 19">2.7.8.26</ecNumber>
    </recommendedName>
    <alternativeName>
        <fullName evidence="16 19">Cobalamin synthase</fullName>
    </alternativeName>
    <alternativeName>
        <fullName evidence="15 19">Cobalamin-5'-phosphate synthase</fullName>
    </alternativeName>
</protein>
<dbReference type="PANTHER" id="PTHR34148:SF1">
    <property type="entry name" value="ADENOSYLCOBINAMIDE-GDP RIBAZOLETRANSFERASE"/>
    <property type="match status" value="1"/>
</dbReference>
<comment type="catalytic activity">
    <reaction evidence="18 19">
        <text>alpha-ribazole 5'-phosphate + adenosylcob(III)inamide-GDP = adenosylcob(III)alamin 5'-phosphate + GMP + H(+)</text>
        <dbReference type="Rhea" id="RHEA:23560"/>
        <dbReference type="ChEBI" id="CHEBI:15378"/>
        <dbReference type="ChEBI" id="CHEBI:57918"/>
        <dbReference type="ChEBI" id="CHEBI:58115"/>
        <dbReference type="ChEBI" id="CHEBI:60487"/>
        <dbReference type="ChEBI" id="CHEBI:60493"/>
        <dbReference type="EC" id="2.7.8.26"/>
    </reaction>
</comment>
<evidence type="ECO:0000256" key="12">
    <source>
        <dbReference type="ARBA" id="ARBA00022989"/>
    </source>
</evidence>
<comment type="function">
    <text evidence="14 19">Joins adenosylcobinamide-GDP and alpha-ribazole to generate adenosylcobalamin (Ado-cobalamin). Also synthesizes adenosylcobalamin 5'-phosphate from adenosylcobinamide-GDP and alpha-ribazole 5'-phosphate.</text>
</comment>
<evidence type="ECO:0000256" key="1">
    <source>
        <dbReference type="ARBA" id="ARBA00001946"/>
    </source>
</evidence>
<name>A0A949JYN0_9FIRM</name>
<evidence type="ECO:0000256" key="14">
    <source>
        <dbReference type="ARBA" id="ARBA00025228"/>
    </source>
</evidence>
<evidence type="ECO:0000256" key="13">
    <source>
        <dbReference type="ARBA" id="ARBA00023136"/>
    </source>
</evidence>
<dbReference type="AlphaFoldDB" id="A0A949JYN0"/>
<evidence type="ECO:0000256" key="10">
    <source>
        <dbReference type="ARBA" id="ARBA00022692"/>
    </source>
</evidence>
<comment type="cofactor">
    <cofactor evidence="1 19">
        <name>Mg(2+)</name>
        <dbReference type="ChEBI" id="CHEBI:18420"/>
    </cofactor>
</comment>
<evidence type="ECO:0000256" key="16">
    <source>
        <dbReference type="ARBA" id="ARBA00032853"/>
    </source>
</evidence>
<organism evidence="20 21">
    <name type="scientific">Diplocloster agilis</name>
    <dbReference type="NCBI Taxonomy" id="2850323"/>
    <lineage>
        <taxon>Bacteria</taxon>
        <taxon>Bacillati</taxon>
        <taxon>Bacillota</taxon>
        <taxon>Clostridia</taxon>
        <taxon>Lachnospirales</taxon>
        <taxon>Lachnospiraceae</taxon>
        <taxon>Diplocloster</taxon>
    </lineage>
</organism>
<reference evidence="20" key="1">
    <citation type="submission" date="2021-06" db="EMBL/GenBank/DDBJ databases">
        <title>Description of novel taxa of the family Lachnospiraceae.</title>
        <authorList>
            <person name="Chaplin A.V."/>
            <person name="Sokolova S.R."/>
            <person name="Pikina A.P."/>
            <person name="Korzhanova M."/>
            <person name="Belova V."/>
            <person name="Korostin D."/>
            <person name="Efimov B.A."/>
        </authorList>
    </citation>
    <scope>NUCLEOTIDE SEQUENCE</scope>
    <source>
        <strain evidence="20">ASD5720</strain>
    </source>
</reference>
<dbReference type="GO" id="GO:0051073">
    <property type="term" value="F:adenosylcobinamide-GDP ribazoletransferase activity"/>
    <property type="evidence" value="ECO:0007669"/>
    <property type="project" value="UniProtKB-UniRule"/>
</dbReference>
<evidence type="ECO:0000256" key="3">
    <source>
        <dbReference type="ARBA" id="ARBA00004663"/>
    </source>
</evidence>
<comment type="subcellular location">
    <subcellularLocation>
        <location evidence="2 19">Cell membrane</location>
        <topology evidence="2 19">Multi-pass membrane protein</topology>
    </subcellularLocation>
</comment>
<dbReference type="InterPro" id="IPR003805">
    <property type="entry name" value="CobS"/>
</dbReference>
<feature type="transmembrane region" description="Helical" evidence="19">
    <location>
        <begin position="178"/>
        <end position="197"/>
    </location>
</feature>
<evidence type="ECO:0000313" key="21">
    <source>
        <dbReference type="Proteomes" id="UP000712157"/>
    </source>
</evidence>
<dbReference type="GO" id="GO:0005886">
    <property type="term" value="C:plasma membrane"/>
    <property type="evidence" value="ECO:0007669"/>
    <property type="project" value="UniProtKB-SubCell"/>
</dbReference>
<dbReference type="Pfam" id="PF02654">
    <property type="entry name" value="CobS"/>
    <property type="match status" value="1"/>
</dbReference>
<feature type="transmembrane region" description="Helical" evidence="19">
    <location>
        <begin position="231"/>
        <end position="250"/>
    </location>
</feature>
<evidence type="ECO:0000256" key="5">
    <source>
        <dbReference type="ARBA" id="ARBA00013200"/>
    </source>
</evidence>
<keyword evidence="11 19" id="KW-0460">Magnesium</keyword>
<feature type="transmembrane region" description="Helical" evidence="19">
    <location>
        <begin position="63"/>
        <end position="85"/>
    </location>
</feature>
<evidence type="ECO:0000256" key="4">
    <source>
        <dbReference type="ARBA" id="ARBA00010561"/>
    </source>
</evidence>
<keyword evidence="9 19" id="KW-0808">Transferase</keyword>
<evidence type="ECO:0000256" key="11">
    <source>
        <dbReference type="ARBA" id="ARBA00022842"/>
    </source>
</evidence>
<evidence type="ECO:0000256" key="19">
    <source>
        <dbReference type="HAMAP-Rule" id="MF_00719"/>
    </source>
</evidence>
<keyword evidence="8 19" id="KW-0169">Cobalamin biosynthesis</keyword>
<evidence type="ECO:0000256" key="9">
    <source>
        <dbReference type="ARBA" id="ARBA00022679"/>
    </source>
</evidence>
<dbReference type="GO" id="GO:0009236">
    <property type="term" value="P:cobalamin biosynthetic process"/>
    <property type="evidence" value="ECO:0007669"/>
    <property type="project" value="UniProtKB-UniRule"/>
</dbReference>
<evidence type="ECO:0000313" key="20">
    <source>
        <dbReference type="EMBL" id="MBU9736494.1"/>
    </source>
</evidence>
<evidence type="ECO:0000256" key="8">
    <source>
        <dbReference type="ARBA" id="ARBA00022573"/>
    </source>
</evidence>
<accession>A0A949JYN0</accession>
<keyword evidence="12 19" id="KW-1133">Transmembrane helix</keyword>
<keyword evidence="21" id="KW-1185">Reference proteome</keyword>
<evidence type="ECO:0000256" key="2">
    <source>
        <dbReference type="ARBA" id="ARBA00004651"/>
    </source>
</evidence>
<feature type="transmembrane region" description="Helical" evidence="19">
    <location>
        <begin position="137"/>
        <end position="158"/>
    </location>
</feature>
<comment type="caution">
    <text evidence="20">The sequence shown here is derived from an EMBL/GenBank/DDBJ whole genome shotgun (WGS) entry which is preliminary data.</text>
</comment>
<proteinExistence type="inferred from homology"/>